<feature type="compositionally biased region" description="Basic and acidic residues" evidence="1">
    <location>
        <begin position="237"/>
        <end position="247"/>
    </location>
</feature>
<feature type="compositionally biased region" description="Basic and acidic residues" evidence="1">
    <location>
        <begin position="1010"/>
        <end position="1025"/>
    </location>
</feature>
<feature type="region of interest" description="Disordered" evidence="1">
    <location>
        <begin position="1361"/>
        <end position="1448"/>
    </location>
</feature>
<feature type="region of interest" description="Disordered" evidence="1">
    <location>
        <begin position="1265"/>
        <end position="1293"/>
    </location>
</feature>
<feature type="compositionally biased region" description="Basic and acidic residues" evidence="1">
    <location>
        <begin position="625"/>
        <end position="634"/>
    </location>
</feature>
<dbReference type="InParanoid" id="A0A7R8V5N8"/>
<accession>A0A7R8V5N8</accession>
<feature type="compositionally biased region" description="Polar residues" evidence="1">
    <location>
        <begin position="1189"/>
        <end position="1212"/>
    </location>
</feature>
<feature type="region of interest" description="Disordered" evidence="1">
    <location>
        <begin position="500"/>
        <end position="523"/>
    </location>
</feature>
<feature type="region of interest" description="Disordered" evidence="1">
    <location>
        <begin position="615"/>
        <end position="634"/>
    </location>
</feature>
<organism evidence="2 3">
    <name type="scientific">Hermetia illucens</name>
    <name type="common">Black soldier fly</name>
    <dbReference type="NCBI Taxonomy" id="343691"/>
    <lineage>
        <taxon>Eukaryota</taxon>
        <taxon>Metazoa</taxon>
        <taxon>Ecdysozoa</taxon>
        <taxon>Arthropoda</taxon>
        <taxon>Hexapoda</taxon>
        <taxon>Insecta</taxon>
        <taxon>Pterygota</taxon>
        <taxon>Neoptera</taxon>
        <taxon>Endopterygota</taxon>
        <taxon>Diptera</taxon>
        <taxon>Brachycera</taxon>
        <taxon>Stratiomyomorpha</taxon>
        <taxon>Stratiomyidae</taxon>
        <taxon>Hermetiinae</taxon>
        <taxon>Hermetia</taxon>
    </lineage>
</organism>
<feature type="compositionally biased region" description="Polar residues" evidence="1">
    <location>
        <begin position="1430"/>
        <end position="1448"/>
    </location>
</feature>
<dbReference type="Proteomes" id="UP000594454">
    <property type="component" value="Chromosome 6"/>
</dbReference>
<sequence>MEQDTKRLSILKKPTRYEQSPANTVTKSLRRISFSGTKSVKEFIAGSNEATIWGTSYEEDANHASAASVKESSTVDLSAATSNLNLSGMMLRNRKVLAANMFSEVNKENIGRIDNDTMEFTNSINIASSSDNRTFERTIDVTLNTFELENFKFNRAALCTLMKENTKADSGPVDGLHSDESAEAIADSTQSFYCSFLTEKHRDLLRKQREHIVDEPNRFHSALDQLKFDDSPVEDAENVKDNKKGGDDDMDISFEGSPPGKPSGNEVVTNKVKIGFHHGEGIQDRPSSHNSESGRKTIVFHKELSMDAFGISSVQTDSERLTRSRRTIMPSNEDMDVENIPPQLQEPDIKGGCKRKTIIFKKGEEIEEAAEHNLLLRSNDATHNAISNDMQDMSVFQVKESLGNFPDELEKNKNLAEMVNSRGKARQTQIFDNGERIDEVSVQTNPIRPQCKTRHTLVFDDGERIEEVASKRKTCIFNDESINVDKGKDDLRRKSQLVSANVEETPGTKVEGHPEVVPSSLKHSESKIPSSVVKVTKFSFQNHPRKTLIFPRGGEDIQHESEEPGKPKDKPSSPGSIFFPKARHTLYFNEDIEGSVKGASSVDMDGFFEFPPPSEKSVAGNYQKSMDHAPKTRRETTLTEGNMDETNISAGENTENTSLRMFRKLEERLSVAQKSSEGTSDFFGFDITGTNVNESVNKKVSFREKREQQVDIAVMDFNKSKFQAADMPHGQASLNKGGSTSGRRATIFLNEDIECDPPQNLVDSNSKEFECKKLFPPEIQGKKNDPRRTQTFSGEMIDEDVDNIGSCERVLDKTREKSILNEASLPVLSLPETTPIPSKPRPTLLFKNGEPIESEGELSRSDARKGIEQNKSKLQTSDISLKQAQFKEIEKILTKRGTIFFHENNGMDFDLSNNVLDCDAVGSESINPTTSKSRPTMHFKKGEPIETEDDLDRSKAHRAHLQRMTFANEAENMEVESSLNYIDHPDKKIISAGNSVIKAINSQKAYSNETSEKRREQSSTLKEDFGISSKQPRFKTIDSELECVPIPLHSHARKGLVFQIDQRIQPSFEDTHKAAEESRSKAIGSGTNVRQTIFFNEAIGTSTEANVGKGSNQNRKTLHFSNLKMEIDQLLEPLSISGEEVDMKSSEMCRQNNARRTILQRADLDETHMVAQKNTSIFELFKAKNSNEINSSKSADNSNIRAPQMEQSDLTESTTNINTNSSGGQLNTFKNVIVPNSANKSHRPEPVANPRRTVIFNKESILEDSFGNNKSHTQPHQSFASSHFPNRNPECSQNSLKDIKRRETILVPVDMDESTDCLEKVNNSKAQNKELKSDRQQHSLAYHQQLDYSHPADIDLSLRESEQRNQSEVNNVAGTAEISMLQRRKSEQSVNRSSTNRSAAPSNEASYTQRPNRGTFVIYRDKEPVDGESPETSQASAKKGFENSSWTLSDNRPRLLRSARDSIYLSRTAQCPLIPGSLHTTTSSADFSANTTAALCNLDPNCITGAGYKRCFNKNYATEETVDKQLKYNGADNTMKLEIDGIQGDYDDIDKTQIDLVNSTLLDSSEKDELCEASVMIVETMNSEESSANSKKSMLEEKEKFLCRKCRNCQKTLNDTTLAEFRLKEEDEENLVINFDALKRLKGKPRFPDVLKEFKERRLSNSFNSTYEESVLLPLVPSTDFLLQNYSDEYMQKLEEESQLKSLVPAIYPVIRPFEYLFRNRLETEKCNWNFNNLHLPVGILECQHRKVRNIRLIIKFDRHDLYKANASQLQFNQVSMQKSNLYKNPSTFERVVQNEIFLQVPSDLTAFCSSSIDLFTFLETVDSICDKSYQLAKGLLKVTFSNRSSLQCNESGNCVVKKVVNNESNTATNGNRFEFLIRVRNIEKMCSDDIIMPPRSYFKDHVKTLPIGLAFLDKFLKSPDKYLL</sequence>
<dbReference type="EMBL" id="LR899014">
    <property type="protein sequence ID" value="CAD7092110.1"/>
    <property type="molecule type" value="Genomic_DNA"/>
</dbReference>
<feature type="compositionally biased region" description="Low complexity" evidence="1">
    <location>
        <begin position="1213"/>
        <end position="1222"/>
    </location>
</feature>
<feature type="compositionally biased region" description="Basic and acidic residues" evidence="1">
    <location>
        <begin position="553"/>
        <end position="571"/>
    </location>
</feature>
<reference evidence="2 3" key="1">
    <citation type="submission" date="2020-11" db="EMBL/GenBank/DDBJ databases">
        <authorList>
            <person name="Wallbank WR R."/>
            <person name="Pardo Diaz C."/>
            <person name="Kozak K."/>
            <person name="Martin S."/>
            <person name="Jiggins C."/>
            <person name="Moest M."/>
            <person name="Warren A I."/>
            <person name="Generalovic N T."/>
            <person name="Byers J.R.P. K."/>
            <person name="Montejo-Kovacevich G."/>
            <person name="Yen C E."/>
        </authorList>
    </citation>
    <scope>NUCLEOTIDE SEQUENCE [LARGE SCALE GENOMIC DNA]</scope>
</reference>
<dbReference type="OrthoDB" id="7762739at2759"/>
<proteinExistence type="predicted"/>
<feature type="region of interest" description="Disordered" evidence="1">
    <location>
        <begin position="223"/>
        <end position="265"/>
    </location>
</feature>
<gene>
    <name evidence="2" type="ORF">HERILL_LOCUS14497</name>
</gene>
<feature type="region of interest" description="Disordered" evidence="1">
    <location>
        <begin position="1004"/>
        <end position="1026"/>
    </location>
</feature>
<name>A0A7R8V5N8_HERIL</name>
<feature type="compositionally biased region" description="Polar residues" evidence="1">
    <location>
        <begin position="1388"/>
        <end position="1412"/>
    </location>
</feature>
<dbReference type="FunCoup" id="A0A7R8V5N8">
    <property type="interactions" value="24"/>
</dbReference>
<feature type="region of interest" description="Disordered" evidence="1">
    <location>
        <begin position="544"/>
        <end position="577"/>
    </location>
</feature>
<feature type="region of interest" description="Disordered" evidence="1">
    <location>
        <begin position="1189"/>
        <end position="1228"/>
    </location>
</feature>
<evidence type="ECO:0000313" key="3">
    <source>
        <dbReference type="Proteomes" id="UP000594454"/>
    </source>
</evidence>
<evidence type="ECO:0000256" key="1">
    <source>
        <dbReference type="SAM" id="MobiDB-lite"/>
    </source>
</evidence>
<feature type="region of interest" description="Disordered" evidence="1">
    <location>
        <begin position="831"/>
        <end position="864"/>
    </location>
</feature>
<evidence type="ECO:0000313" key="2">
    <source>
        <dbReference type="EMBL" id="CAD7092110.1"/>
    </source>
</evidence>
<protein>
    <submittedName>
        <fullName evidence="2">Uncharacterized protein</fullName>
    </submittedName>
</protein>
<keyword evidence="3" id="KW-1185">Reference proteome</keyword>
<feature type="compositionally biased region" description="Polar residues" evidence="1">
    <location>
        <begin position="1266"/>
        <end position="1293"/>
    </location>
</feature>